<evidence type="ECO:0000259" key="6">
    <source>
        <dbReference type="Pfam" id="PF01509"/>
    </source>
</evidence>
<dbReference type="NCBIfam" id="TIGR00431">
    <property type="entry name" value="TruB"/>
    <property type="match status" value="1"/>
</dbReference>
<reference evidence="8 9" key="1">
    <citation type="submission" date="2014-12" db="EMBL/GenBank/DDBJ databases">
        <title>Comparative genomics of the lactic acid bacteria isolated from the honey bee gut.</title>
        <authorList>
            <person name="Ellegaard K.M."/>
            <person name="Tamarit D."/>
            <person name="Javelind E."/>
            <person name="Olofsson T."/>
            <person name="Andersson S.G."/>
            <person name="Vasquez A."/>
        </authorList>
    </citation>
    <scope>NUCLEOTIDE SEQUENCE [LARGE SCALE GENOMIC DNA]</scope>
    <source>
        <strain evidence="8 9">Biut2</strain>
    </source>
</reference>
<comment type="caution">
    <text evidence="8">The sequence shown here is derived from an EMBL/GenBank/DDBJ whole genome shotgun (WGS) entry which is preliminary data.</text>
</comment>
<dbReference type="SUPFAM" id="SSF55120">
    <property type="entry name" value="Pseudouridine synthase"/>
    <property type="match status" value="1"/>
</dbReference>
<keyword evidence="4 5" id="KW-0413">Isomerase</keyword>
<dbReference type="GO" id="GO:0031119">
    <property type="term" value="P:tRNA pseudouridine synthesis"/>
    <property type="evidence" value="ECO:0007669"/>
    <property type="project" value="UniProtKB-UniRule"/>
</dbReference>
<dbReference type="PANTHER" id="PTHR13767:SF2">
    <property type="entry name" value="PSEUDOURIDYLATE SYNTHASE TRUB1"/>
    <property type="match status" value="1"/>
</dbReference>
<comment type="function">
    <text evidence="5">Responsible for synthesis of pseudouridine from uracil-55 in the psi GC loop of transfer RNAs.</text>
</comment>
<dbReference type="STRING" id="1218493.JF76_11340"/>
<dbReference type="InterPro" id="IPR002501">
    <property type="entry name" value="PsdUridine_synth_N"/>
</dbReference>
<dbReference type="RefSeq" id="WP_045928203.1">
    <property type="nucleotide sequence ID" value="NZ_JBHSZS010000010.1"/>
</dbReference>
<dbReference type="Proteomes" id="UP000033533">
    <property type="component" value="Unassembled WGS sequence"/>
</dbReference>
<dbReference type="Gene3D" id="3.30.2350.10">
    <property type="entry name" value="Pseudouridine synthase"/>
    <property type="match status" value="1"/>
</dbReference>
<dbReference type="GO" id="GO:1990481">
    <property type="term" value="P:mRNA pseudouridine synthesis"/>
    <property type="evidence" value="ECO:0007669"/>
    <property type="project" value="TreeGrafter"/>
</dbReference>
<proteinExistence type="inferred from homology"/>
<organism evidence="8 9">
    <name type="scientific">Lactobacillus kullabergensis</name>
    <dbReference type="NCBI Taxonomy" id="1218493"/>
    <lineage>
        <taxon>Bacteria</taxon>
        <taxon>Bacillati</taxon>
        <taxon>Bacillota</taxon>
        <taxon>Bacilli</taxon>
        <taxon>Lactobacillales</taxon>
        <taxon>Lactobacillaceae</taxon>
        <taxon>Lactobacillus</taxon>
    </lineage>
</organism>
<dbReference type="InterPro" id="IPR020103">
    <property type="entry name" value="PsdUridine_synth_cat_dom_sf"/>
</dbReference>
<feature type="domain" description="tRNA pseudouridylate synthase B C-terminal" evidence="7">
    <location>
        <begin position="181"/>
        <end position="236"/>
    </location>
</feature>
<dbReference type="HAMAP" id="MF_01080">
    <property type="entry name" value="TruB_bact"/>
    <property type="match status" value="1"/>
</dbReference>
<dbReference type="EMBL" id="JXBY01000020">
    <property type="protein sequence ID" value="KJY55050.1"/>
    <property type="molecule type" value="Genomic_DNA"/>
</dbReference>
<feature type="domain" description="Pseudouridine synthase II N-terminal" evidence="6">
    <location>
        <begin position="24"/>
        <end position="180"/>
    </location>
</feature>
<evidence type="ECO:0000256" key="2">
    <source>
        <dbReference type="ARBA" id="ARBA00005642"/>
    </source>
</evidence>
<dbReference type="AlphaFoldDB" id="A0A0F4L8W9"/>
<dbReference type="PANTHER" id="PTHR13767">
    <property type="entry name" value="TRNA-PSEUDOURIDINE SYNTHASE"/>
    <property type="match status" value="1"/>
</dbReference>
<dbReference type="Pfam" id="PF01509">
    <property type="entry name" value="TruB_N"/>
    <property type="match status" value="1"/>
</dbReference>
<dbReference type="CDD" id="cd02573">
    <property type="entry name" value="PseudoU_synth_EcTruB"/>
    <property type="match status" value="1"/>
</dbReference>
<comment type="catalytic activity">
    <reaction evidence="1 5">
        <text>uridine(55) in tRNA = pseudouridine(55) in tRNA</text>
        <dbReference type="Rhea" id="RHEA:42532"/>
        <dbReference type="Rhea" id="RHEA-COMP:10101"/>
        <dbReference type="Rhea" id="RHEA-COMP:10102"/>
        <dbReference type="ChEBI" id="CHEBI:65314"/>
        <dbReference type="ChEBI" id="CHEBI:65315"/>
        <dbReference type="EC" id="5.4.99.25"/>
    </reaction>
</comment>
<accession>A0A0F4L8W9</accession>
<name>A0A0F4L8W9_9LACO</name>
<evidence type="ECO:0000256" key="4">
    <source>
        <dbReference type="ARBA" id="ARBA00023235"/>
    </source>
</evidence>
<evidence type="ECO:0000256" key="5">
    <source>
        <dbReference type="HAMAP-Rule" id="MF_01080"/>
    </source>
</evidence>
<dbReference type="PATRIC" id="fig|1218493.3.peg.1192"/>
<dbReference type="GO" id="GO:0160148">
    <property type="term" value="F:tRNA pseudouridine(55) synthase activity"/>
    <property type="evidence" value="ECO:0007669"/>
    <property type="project" value="UniProtKB-EC"/>
</dbReference>
<comment type="similarity">
    <text evidence="2 5">Belongs to the pseudouridine synthase TruB family. Type 1 subfamily.</text>
</comment>
<dbReference type="OrthoDB" id="9802309at2"/>
<sequence>MLNGILVIDKDKGMTSADVVYHLRKALHIKKIGHAGTLDPDVTGVLPIAIGQATKLIELMHEENKKYVGQGIFGFATDSYDISGKKTEFKKITSKIKHHQIQKAMQEFVGSIEQVPPIYSAVRVNGKHLYEYARAGIKVERPKRRVEVFSYDLTSEPVFDKENGQEAFDFKIECSKGTYVRSLINDLGTNLGVPAVMKNLRRTSSSGFDIDQAVKLNEISENPDMVNELLQPIDSFFTNYAHEDIDTDLWAKVKNGATISLKTNAKKVALGYNNRVKAIYQKDGTMYRPYLMLLQNE</sequence>
<dbReference type="InterPro" id="IPR032819">
    <property type="entry name" value="TruB_C"/>
</dbReference>
<evidence type="ECO:0000259" key="7">
    <source>
        <dbReference type="Pfam" id="PF16198"/>
    </source>
</evidence>
<protein>
    <recommendedName>
        <fullName evidence="5">tRNA pseudouridine synthase B</fullName>
        <ecNumber evidence="5">5.4.99.25</ecNumber>
    </recommendedName>
    <alternativeName>
        <fullName evidence="5">tRNA pseudouridine(55) synthase</fullName>
        <shortName evidence="5">Psi55 synthase</shortName>
    </alternativeName>
    <alternativeName>
        <fullName evidence="5">tRNA pseudouridylate synthase</fullName>
    </alternativeName>
    <alternativeName>
        <fullName evidence="5">tRNA-uridine isomerase</fullName>
    </alternativeName>
</protein>
<evidence type="ECO:0000256" key="1">
    <source>
        <dbReference type="ARBA" id="ARBA00000385"/>
    </source>
</evidence>
<dbReference type="FunFam" id="3.30.2350.10:FF:000011">
    <property type="entry name" value="tRNA pseudouridine synthase B"/>
    <property type="match status" value="1"/>
</dbReference>
<dbReference type="EC" id="5.4.99.25" evidence="5"/>
<feature type="active site" description="Nucleophile" evidence="5">
    <location>
        <position position="39"/>
    </location>
</feature>
<dbReference type="GO" id="GO:0003723">
    <property type="term" value="F:RNA binding"/>
    <property type="evidence" value="ECO:0007669"/>
    <property type="project" value="InterPro"/>
</dbReference>
<keyword evidence="3 5" id="KW-0819">tRNA processing</keyword>
<evidence type="ECO:0000313" key="9">
    <source>
        <dbReference type="Proteomes" id="UP000033533"/>
    </source>
</evidence>
<dbReference type="Pfam" id="PF16198">
    <property type="entry name" value="TruB_C_2"/>
    <property type="match status" value="1"/>
</dbReference>
<dbReference type="InterPro" id="IPR014780">
    <property type="entry name" value="tRNA_psdUridine_synth_TruB"/>
</dbReference>
<gene>
    <name evidence="5 8" type="primary">truB</name>
    <name evidence="8" type="ORF">JF76_11340</name>
</gene>
<evidence type="ECO:0000313" key="8">
    <source>
        <dbReference type="EMBL" id="KJY55050.1"/>
    </source>
</evidence>
<dbReference type="HOGENOM" id="CLU_032087_0_1_9"/>
<evidence type="ECO:0000256" key="3">
    <source>
        <dbReference type="ARBA" id="ARBA00022694"/>
    </source>
</evidence>